<keyword evidence="2" id="KW-1185">Reference proteome</keyword>
<feature type="non-terminal residue" evidence="1">
    <location>
        <position position="1"/>
    </location>
</feature>
<accession>A0A8T2P868</accession>
<feature type="non-terminal residue" evidence="1">
    <location>
        <position position="142"/>
    </location>
</feature>
<protein>
    <submittedName>
        <fullName evidence="1">Uncharacterized protein</fullName>
    </submittedName>
</protein>
<organism evidence="1 2">
    <name type="scientific">Albula glossodonta</name>
    <name type="common">roundjaw bonefish</name>
    <dbReference type="NCBI Taxonomy" id="121402"/>
    <lineage>
        <taxon>Eukaryota</taxon>
        <taxon>Metazoa</taxon>
        <taxon>Chordata</taxon>
        <taxon>Craniata</taxon>
        <taxon>Vertebrata</taxon>
        <taxon>Euteleostomi</taxon>
        <taxon>Actinopterygii</taxon>
        <taxon>Neopterygii</taxon>
        <taxon>Teleostei</taxon>
        <taxon>Albuliformes</taxon>
        <taxon>Albulidae</taxon>
        <taxon>Albula</taxon>
    </lineage>
</organism>
<gene>
    <name evidence="1" type="ORF">JZ751_003903</name>
</gene>
<comment type="caution">
    <text evidence="1">The sequence shown here is derived from an EMBL/GenBank/DDBJ whole genome shotgun (WGS) entry which is preliminary data.</text>
</comment>
<evidence type="ECO:0000313" key="2">
    <source>
        <dbReference type="Proteomes" id="UP000824540"/>
    </source>
</evidence>
<dbReference type="Proteomes" id="UP000824540">
    <property type="component" value="Unassembled WGS sequence"/>
</dbReference>
<dbReference type="AlphaFoldDB" id="A0A8T2P868"/>
<sequence>QTPVTNCSLSPLCSLVFSFWHTYSHSGAFQLSATVSNVLNVGTETSVSVVGEPISGARLVLKTPTVIRQAGFINATALVQTGSDITFQWDISLPEYNMHSHIDTHSRASFLWYQANVPGMYNVTVMIWSPLNTTPLSKHLLV</sequence>
<reference evidence="1" key="1">
    <citation type="thesis" date="2021" institute="BYU ScholarsArchive" country="Provo, UT, USA">
        <title>Applications of and Algorithms for Genome Assembly and Genomic Analyses with an Emphasis on Marine Teleosts.</title>
        <authorList>
            <person name="Pickett B.D."/>
        </authorList>
    </citation>
    <scope>NUCLEOTIDE SEQUENCE</scope>
    <source>
        <strain evidence="1">HI-2016</strain>
    </source>
</reference>
<proteinExistence type="predicted"/>
<dbReference type="EMBL" id="JAFBMS010000012">
    <property type="protein sequence ID" value="KAG9347886.1"/>
    <property type="molecule type" value="Genomic_DNA"/>
</dbReference>
<name>A0A8T2P868_9TELE</name>
<evidence type="ECO:0000313" key="1">
    <source>
        <dbReference type="EMBL" id="KAG9347886.1"/>
    </source>
</evidence>